<keyword evidence="4 6" id="KW-0238">DNA-binding</keyword>
<dbReference type="Proteomes" id="UP000235406">
    <property type="component" value="Unassembled WGS sequence"/>
</dbReference>
<evidence type="ECO:0000256" key="3">
    <source>
        <dbReference type="ARBA" id="ARBA00023067"/>
    </source>
</evidence>
<dbReference type="GO" id="GO:0006270">
    <property type="term" value="P:DNA replication initiation"/>
    <property type="evidence" value="ECO:0007669"/>
    <property type="project" value="UniProtKB-ARBA"/>
</dbReference>
<evidence type="ECO:0000313" key="7">
    <source>
        <dbReference type="Proteomes" id="UP000235406"/>
    </source>
</evidence>
<protein>
    <submittedName>
        <fullName evidence="6">DNA-binding protein HU</fullName>
    </submittedName>
</protein>
<dbReference type="GO" id="GO:0006351">
    <property type="term" value="P:DNA-templated transcription"/>
    <property type="evidence" value="ECO:0007669"/>
    <property type="project" value="UniProtKB-ARBA"/>
</dbReference>
<dbReference type="CDD" id="cd13831">
    <property type="entry name" value="HU"/>
    <property type="match status" value="1"/>
</dbReference>
<evidence type="ECO:0000256" key="1">
    <source>
        <dbReference type="ARBA" id="ARBA00003819"/>
    </source>
</evidence>
<dbReference type="InterPro" id="IPR020816">
    <property type="entry name" value="Histone-like_DNA-bd_CS"/>
</dbReference>
<dbReference type="GO" id="GO:0005829">
    <property type="term" value="C:cytosol"/>
    <property type="evidence" value="ECO:0007669"/>
    <property type="project" value="UniProtKB-ARBA"/>
</dbReference>
<dbReference type="EMBL" id="MCZK01000002">
    <property type="protein sequence ID" value="PMM78486.1"/>
    <property type="molecule type" value="Genomic_DNA"/>
</dbReference>
<evidence type="ECO:0000256" key="5">
    <source>
        <dbReference type="RuleBase" id="RU003939"/>
    </source>
</evidence>
<dbReference type="GO" id="GO:0003677">
    <property type="term" value="F:DNA binding"/>
    <property type="evidence" value="ECO:0007669"/>
    <property type="project" value="UniProtKB-KW"/>
</dbReference>
<dbReference type="FunFam" id="4.10.520.10:FF:000001">
    <property type="entry name" value="DNA-binding protein HU"/>
    <property type="match status" value="1"/>
</dbReference>
<dbReference type="InterPro" id="IPR000119">
    <property type="entry name" value="Hist_DNA-bd"/>
</dbReference>
<comment type="caution">
    <text evidence="6">The sequence shown here is derived from an EMBL/GenBank/DDBJ whole genome shotgun (WGS) entry which is preliminary data.</text>
</comment>
<keyword evidence="3" id="KW-0226">DNA condensation</keyword>
<comment type="function">
    <text evidence="1">Histone-like DNA-binding protein which is capable of wrapping DNA to stabilize it, and thus to prevent its denaturation under extreme environmental conditions.</text>
</comment>
<dbReference type="AlphaFoldDB" id="A0A2N7KP65"/>
<dbReference type="Gene3D" id="4.10.520.10">
    <property type="entry name" value="IHF-like DNA-binding proteins"/>
    <property type="match status" value="1"/>
</dbReference>
<dbReference type="PANTHER" id="PTHR33175">
    <property type="entry name" value="DNA-BINDING PROTEIN HU"/>
    <property type="match status" value="1"/>
</dbReference>
<comment type="similarity">
    <text evidence="2 5">Belongs to the bacterial histone-like protein family.</text>
</comment>
<sequence length="91" mass="9719">MNKKDLVNHIAKQVDINKEQATSALNAIVEGITTTLADGDDVTLVGFGTFKITHRAAREGRNPKTGEVIQIAASKNPTFKAGKELKALCNA</sequence>
<name>A0A2N7KP65_9VIBR</name>
<evidence type="ECO:0000256" key="4">
    <source>
        <dbReference type="ARBA" id="ARBA00023125"/>
    </source>
</evidence>
<dbReference type="PROSITE" id="PS00045">
    <property type="entry name" value="HISTONE_LIKE"/>
    <property type="match status" value="1"/>
</dbReference>
<proteinExistence type="inferred from homology"/>
<dbReference type="GO" id="GO:0030261">
    <property type="term" value="P:chromosome condensation"/>
    <property type="evidence" value="ECO:0007669"/>
    <property type="project" value="UniProtKB-KW"/>
</dbReference>
<evidence type="ECO:0000256" key="2">
    <source>
        <dbReference type="ARBA" id="ARBA00010529"/>
    </source>
</evidence>
<gene>
    <name evidence="6" type="ORF">BCT49_00260</name>
</gene>
<dbReference type="PANTHER" id="PTHR33175:SF3">
    <property type="entry name" value="DNA-BINDING PROTEIN HU-BETA"/>
    <property type="match status" value="1"/>
</dbReference>
<dbReference type="GO" id="GO:0042802">
    <property type="term" value="F:identical protein binding"/>
    <property type="evidence" value="ECO:0007669"/>
    <property type="project" value="UniProtKB-ARBA"/>
</dbReference>
<dbReference type="SMART" id="SM00411">
    <property type="entry name" value="BHL"/>
    <property type="match status" value="1"/>
</dbReference>
<accession>A0A2N7KP65</accession>
<organism evidence="6 7">
    <name type="scientific">Vibrio lentus</name>
    <dbReference type="NCBI Taxonomy" id="136468"/>
    <lineage>
        <taxon>Bacteria</taxon>
        <taxon>Pseudomonadati</taxon>
        <taxon>Pseudomonadota</taxon>
        <taxon>Gammaproteobacteria</taxon>
        <taxon>Vibrionales</taxon>
        <taxon>Vibrionaceae</taxon>
        <taxon>Vibrio</taxon>
    </lineage>
</organism>
<dbReference type="GO" id="GO:0030527">
    <property type="term" value="F:structural constituent of chromatin"/>
    <property type="evidence" value="ECO:0007669"/>
    <property type="project" value="InterPro"/>
</dbReference>
<dbReference type="GO" id="GO:1990103">
    <property type="term" value="C:DnaA-HU complex"/>
    <property type="evidence" value="ECO:0007669"/>
    <property type="project" value="UniProtKB-ARBA"/>
</dbReference>
<reference evidence="7" key="1">
    <citation type="submission" date="2016-07" db="EMBL/GenBank/DDBJ databases">
        <title>Nontailed viruses are major unrecognized killers of bacteria in the ocean.</title>
        <authorList>
            <person name="Kauffman K."/>
            <person name="Hussain F."/>
            <person name="Yang J."/>
            <person name="Arevalo P."/>
            <person name="Brown J."/>
            <person name="Cutler M."/>
            <person name="Kelly L."/>
            <person name="Polz M.F."/>
        </authorList>
    </citation>
    <scope>NUCLEOTIDE SEQUENCE [LARGE SCALE GENOMIC DNA]</scope>
    <source>
        <strain evidence="7">10N.261.46.F8</strain>
    </source>
</reference>
<dbReference type="InterPro" id="IPR010992">
    <property type="entry name" value="IHF-like_DNA-bd_dom_sf"/>
</dbReference>
<evidence type="ECO:0000313" key="6">
    <source>
        <dbReference type="EMBL" id="PMM78486.1"/>
    </source>
</evidence>
<dbReference type="GO" id="GO:1990178">
    <property type="term" value="C:HU-DNA complex"/>
    <property type="evidence" value="ECO:0007669"/>
    <property type="project" value="UniProtKB-ARBA"/>
</dbReference>
<dbReference type="SUPFAM" id="SSF47729">
    <property type="entry name" value="IHF-like DNA-binding proteins"/>
    <property type="match status" value="1"/>
</dbReference>
<dbReference type="Pfam" id="PF00216">
    <property type="entry name" value="Bac_DNA_binding"/>
    <property type="match status" value="1"/>
</dbReference>
<dbReference type="PRINTS" id="PR01727">
    <property type="entry name" value="DNABINDINGHU"/>
</dbReference>